<keyword evidence="13" id="KW-0653">Protein transport</keyword>
<accession>A0A821GLR4</accession>
<feature type="domain" description="AIG1-type G" evidence="19">
    <location>
        <begin position="41"/>
        <end position="182"/>
    </location>
</feature>
<sequence>MSLRETVNSVDTNAKRQACMELINEDYNKLGQYKMGEVQSRNIMIIGRTRTGKSTIKLLLMDPRNVPDEMTLKSGTKDPQFQTFHIQQQEVVLNIIDTPGLFERSNVESDIRPDEAILKGIQLCANMEITKFHAICFCVALTSGINAQDVEAIEKLIAFLGDEIMNNSCLVITHCESKDEEQRNRLKLELEQDTFFKKINPFFKLGVYFSGSLNSDDYKHGNESLKNQYLTISDYRKKLLDLFIKIEKPFPISEMIISQIRQANDSVEQKTVQLEDEKQKNDELQSRIKELQEKYLKEKCLADDLRVKYEQQERLVTDSRVTHGQREGQLKNLQEKLQQKDNIIKRREKCQAQLGNDLKKIIEMEEHQTKKLEDNCAKLEHYNYELNQKFTSLNSQCYTHPVQSYSVQPYSVRPYSVQPTIQDVREILEKQQRFIKAFKEIHAAQDCLTKTLREIIVELSSVIENS</sequence>
<feature type="coiled-coil region" evidence="18">
    <location>
        <begin position="257"/>
        <end position="308"/>
    </location>
</feature>
<evidence type="ECO:0000256" key="10">
    <source>
        <dbReference type="ARBA" id="ARBA00022801"/>
    </source>
</evidence>
<keyword evidence="9" id="KW-0547">Nucleotide-binding</keyword>
<keyword evidence="10" id="KW-0378">Hydrolase</keyword>
<dbReference type="Proteomes" id="UP000663869">
    <property type="component" value="Unassembled WGS sequence"/>
</dbReference>
<dbReference type="InterPro" id="IPR006703">
    <property type="entry name" value="G_AIG1"/>
</dbReference>
<evidence type="ECO:0000313" key="20">
    <source>
        <dbReference type="EMBL" id="CAF3319157.1"/>
    </source>
</evidence>
<comment type="cofactor">
    <cofactor evidence="1">
        <name>Mg(2+)</name>
        <dbReference type="ChEBI" id="CHEBI:18420"/>
    </cofactor>
</comment>
<dbReference type="EMBL" id="CAJOBQ010006483">
    <property type="protein sequence ID" value="CAF4672298.1"/>
    <property type="molecule type" value="Genomic_DNA"/>
</dbReference>
<dbReference type="Pfam" id="PF04548">
    <property type="entry name" value="AIG1"/>
    <property type="match status" value="1"/>
</dbReference>
<evidence type="ECO:0000256" key="16">
    <source>
        <dbReference type="ARBA" id="ARBA00023136"/>
    </source>
</evidence>
<keyword evidence="14" id="KW-1133">Transmembrane helix</keyword>
<evidence type="ECO:0000256" key="15">
    <source>
        <dbReference type="ARBA" id="ARBA00023134"/>
    </source>
</evidence>
<evidence type="ECO:0000256" key="11">
    <source>
        <dbReference type="ARBA" id="ARBA00022805"/>
    </source>
</evidence>
<dbReference type="PANTHER" id="PTHR10903">
    <property type="entry name" value="GTPASE, IMAP FAMILY MEMBER-RELATED"/>
    <property type="match status" value="1"/>
</dbReference>
<keyword evidence="4" id="KW-0813">Transport</keyword>
<comment type="caution">
    <text evidence="21">The sequence shown here is derived from an EMBL/GenBank/DDBJ whole genome shotgun (WGS) entry which is preliminary data.</text>
</comment>
<evidence type="ECO:0000256" key="7">
    <source>
        <dbReference type="ARBA" id="ARBA00022692"/>
    </source>
</evidence>
<evidence type="ECO:0000256" key="4">
    <source>
        <dbReference type="ARBA" id="ARBA00022448"/>
    </source>
</evidence>
<evidence type="ECO:0000259" key="19">
    <source>
        <dbReference type="Pfam" id="PF04548"/>
    </source>
</evidence>
<evidence type="ECO:0000256" key="5">
    <source>
        <dbReference type="ARBA" id="ARBA00022528"/>
    </source>
</evidence>
<dbReference type="InterPro" id="IPR045058">
    <property type="entry name" value="GIMA/IAN/Toc"/>
</dbReference>
<comment type="subcellular location">
    <subcellularLocation>
        <location evidence="2">Membrane</location>
        <topology evidence="2">Single-pass membrane protein</topology>
    </subcellularLocation>
    <subcellularLocation>
        <location evidence="17">Plastid</location>
        <location evidence="17">Chloroplast outer membrane</location>
    </subcellularLocation>
</comment>
<evidence type="ECO:0000256" key="2">
    <source>
        <dbReference type="ARBA" id="ARBA00004167"/>
    </source>
</evidence>
<dbReference type="InterPro" id="IPR027417">
    <property type="entry name" value="P-loop_NTPase"/>
</dbReference>
<keyword evidence="16" id="KW-0472">Membrane</keyword>
<dbReference type="GO" id="GO:0005525">
    <property type="term" value="F:GTP binding"/>
    <property type="evidence" value="ECO:0007669"/>
    <property type="project" value="UniProtKB-KW"/>
</dbReference>
<dbReference type="SUPFAM" id="SSF52540">
    <property type="entry name" value="P-loop containing nucleoside triphosphate hydrolases"/>
    <property type="match status" value="1"/>
</dbReference>
<evidence type="ECO:0000256" key="14">
    <source>
        <dbReference type="ARBA" id="ARBA00022989"/>
    </source>
</evidence>
<dbReference type="GO" id="GO:0016787">
    <property type="term" value="F:hydrolase activity"/>
    <property type="evidence" value="ECO:0007669"/>
    <property type="project" value="UniProtKB-KW"/>
</dbReference>
<evidence type="ECO:0000256" key="6">
    <source>
        <dbReference type="ARBA" id="ARBA00022640"/>
    </source>
</evidence>
<proteinExistence type="inferred from homology"/>
<keyword evidence="8" id="KW-0479">Metal-binding</keyword>
<protein>
    <recommendedName>
        <fullName evidence="19">AIG1-type G domain-containing protein</fullName>
    </recommendedName>
</protein>
<keyword evidence="18" id="KW-0175">Coiled coil</keyword>
<dbReference type="GO" id="GO:0016020">
    <property type="term" value="C:membrane"/>
    <property type="evidence" value="ECO:0007669"/>
    <property type="project" value="UniProtKB-SubCell"/>
</dbReference>
<dbReference type="AlphaFoldDB" id="A0A821GLR4"/>
<evidence type="ECO:0000256" key="3">
    <source>
        <dbReference type="ARBA" id="ARBA00008535"/>
    </source>
</evidence>
<evidence type="ECO:0000256" key="8">
    <source>
        <dbReference type="ARBA" id="ARBA00022723"/>
    </source>
</evidence>
<dbReference type="GO" id="GO:0046872">
    <property type="term" value="F:metal ion binding"/>
    <property type="evidence" value="ECO:0007669"/>
    <property type="project" value="UniProtKB-KW"/>
</dbReference>
<keyword evidence="7" id="KW-0812">Transmembrane</keyword>
<reference evidence="21" key="1">
    <citation type="submission" date="2021-02" db="EMBL/GenBank/DDBJ databases">
        <authorList>
            <person name="Nowell W R."/>
        </authorList>
    </citation>
    <scope>NUCLEOTIDE SEQUENCE</scope>
</reference>
<dbReference type="Gene3D" id="3.40.50.300">
    <property type="entry name" value="P-loop containing nucleotide triphosphate hydrolases"/>
    <property type="match status" value="1"/>
</dbReference>
<keyword evidence="5" id="KW-0150">Chloroplast</keyword>
<dbReference type="EMBL" id="CAJNYU010000027">
    <property type="protein sequence ID" value="CAF3319157.1"/>
    <property type="molecule type" value="Genomic_DNA"/>
</dbReference>
<keyword evidence="11" id="KW-1002">Plastid outer membrane</keyword>
<evidence type="ECO:0000256" key="17">
    <source>
        <dbReference type="ARBA" id="ARBA00024013"/>
    </source>
</evidence>
<evidence type="ECO:0000256" key="18">
    <source>
        <dbReference type="SAM" id="Coils"/>
    </source>
</evidence>
<keyword evidence="12" id="KW-0460">Magnesium</keyword>
<evidence type="ECO:0000313" key="22">
    <source>
        <dbReference type="Proteomes" id="UP000663862"/>
    </source>
</evidence>
<gene>
    <name evidence="20" type="ORF">FME351_LOCUS1190</name>
    <name evidence="21" type="ORF">TSG867_LOCUS31935</name>
</gene>
<dbReference type="PANTHER" id="PTHR10903:SF135">
    <property type="entry name" value="TRANSLOCASE OF CHLOROPLAST 120, CHLOROPLASTIC-RELATED"/>
    <property type="match status" value="1"/>
</dbReference>
<evidence type="ECO:0000256" key="9">
    <source>
        <dbReference type="ARBA" id="ARBA00022741"/>
    </source>
</evidence>
<evidence type="ECO:0000313" key="21">
    <source>
        <dbReference type="EMBL" id="CAF4672298.1"/>
    </source>
</evidence>
<evidence type="ECO:0000256" key="1">
    <source>
        <dbReference type="ARBA" id="ARBA00001946"/>
    </source>
</evidence>
<keyword evidence="15" id="KW-0342">GTP-binding</keyword>
<comment type="similarity">
    <text evidence="3">Belongs to the TRAFAC class TrmE-Era-EngA-EngB-Septin-like GTPase superfamily. AIG1/Toc34/Toc159-like paraseptin GTPase family. IAN subfamily.</text>
</comment>
<evidence type="ECO:0000256" key="12">
    <source>
        <dbReference type="ARBA" id="ARBA00022842"/>
    </source>
</evidence>
<organism evidence="21 22">
    <name type="scientific">Rotaria socialis</name>
    <dbReference type="NCBI Taxonomy" id="392032"/>
    <lineage>
        <taxon>Eukaryota</taxon>
        <taxon>Metazoa</taxon>
        <taxon>Spiralia</taxon>
        <taxon>Gnathifera</taxon>
        <taxon>Rotifera</taxon>
        <taxon>Eurotatoria</taxon>
        <taxon>Bdelloidea</taxon>
        <taxon>Philodinida</taxon>
        <taxon>Philodinidae</taxon>
        <taxon>Rotaria</taxon>
    </lineage>
</organism>
<keyword evidence="6" id="KW-0934">Plastid</keyword>
<dbReference type="Proteomes" id="UP000663862">
    <property type="component" value="Unassembled WGS sequence"/>
</dbReference>
<dbReference type="GO" id="GO:0015031">
    <property type="term" value="P:protein transport"/>
    <property type="evidence" value="ECO:0007669"/>
    <property type="project" value="UniProtKB-KW"/>
</dbReference>
<evidence type="ECO:0000256" key="13">
    <source>
        <dbReference type="ARBA" id="ARBA00022927"/>
    </source>
</evidence>
<name>A0A821GLR4_9BILA</name>